<sequence length="86" mass="9424">MPAYAHEAPTGWRYPYSCCSGFDCREVSSKVIGEGPEGYVIKGTGEIVSYSDARLKNSPDGEYHWCSVAGADDTRTICLFVPPHSF</sequence>
<name>A0A6G4WC21_9HYPH</name>
<organism evidence="1 2">
    <name type="scientific">Allomesorhizobium camelthorni</name>
    <dbReference type="NCBI Taxonomy" id="475069"/>
    <lineage>
        <taxon>Bacteria</taxon>
        <taxon>Pseudomonadati</taxon>
        <taxon>Pseudomonadota</taxon>
        <taxon>Alphaproteobacteria</taxon>
        <taxon>Hyphomicrobiales</taxon>
        <taxon>Phyllobacteriaceae</taxon>
        <taxon>Allomesorhizobium</taxon>
    </lineage>
</organism>
<dbReference type="Proteomes" id="UP001642900">
    <property type="component" value="Unassembled WGS sequence"/>
</dbReference>
<proteinExistence type="predicted"/>
<protein>
    <submittedName>
        <fullName evidence="1">Uncharacterized protein</fullName>
    </submittedName>
</protein>
<comment type="caution">
    <text evidence="1">The sequence shown here is derived from an EMBL/GenBank/DDBJ whole genome shotgun (WGS) entry which is preliminary data.</text>
</comment>
<dbReference type="RefSeq" id="WP_165028822.1">
    <property type="nucleotide sequence ID" value="NZ_JAAKZF010000017.1"/>
</dbReference>
<dbReference type="EMBL" id="JAAKZF010000017">
    <property type="protein sequence ID" value="NGO52345.1"/>
    <property type="molecule type" value="Genomic_DNA"/>
</dbReference>
<evidence type="ECO:0000313" key="1">
    <source>
        <dbReference type="EMBL" id="NGO52345.1"/>
    </source>
</evidence>
<keyword evidence="2" id="KW-1185">Reference proteome</keyword>
<gene>
    <name evidence="1" type="ORF">G6N73_14355</name>
</gene>
<reference evidence="1 2" key="1">
    <citation type="submission" date="2020-02" db="EMBL/GenBank/DDBJ databases">
        <title>Genome sequence of strain CCNWXJ40-4.</title>
        <authorList>
            <person name="Gao J."/>
            <person name="Sun J."/>
        </authorList>
    </citation>
    <scope>NUCLEOTIDE SEQUENCE [LARGE SCALE GENOMIC DNA]</scope>
    <source>
        <strain evidence="1 2">CCNWXJ 40-4</strain>
    </source>
</reference>
<accession>A0A6G4WC21</accession>
<evidence type="ECO:0000313" key="2">
    <source>
        <dbReference type="Proteomes" id="UP001642900"/>
    </source>
</evidence>
<dbReference type="AlphaFoldDB" id="A0A6G4WC21"/>